<dbReference type="PANTHER" id="PTHR31190:SF374">
    <property type="entry name" value="AP2_ERF DOMAIN-CONTAINING PROTEIN"/>
    <property type="match status" value="1"/>
</dbReference>
<dbReference type="SMART" id="SM00380">
    <property type="entry name" value="AP2"/>
    <property type="match status" value="1"/>
</dbReference>
<dbReference type="InterPro" id="IPR036955">
    <property type="entry name" value="AP2/ERF_dom_sf"/>
</dbReference>
<sequence>ATMNTTLEEATMLNTIGQYLLGEEYYSSDAQMRINTSAAILAEDSTAFTPFSPLLNGGEEVINSAPNSARSSEESEIRGEDAVAERHYRGVRLIKGRGKYAAEIRNPEKKGSRFWLGTFNSAEAAAAAYDRAAYGMRGSRAILNFPLNVECGYYVDLHSHSAISHTPFNLLKKRGRKRKDGEE</sequence>
<organism evidence="7 8">
    <name type="scientific">Taxus chinensis</name>
    <name type="common">Chinese yew</name>
    <name type="synonym">Taxus wallichiana var. chinensis</name>
    <dbReference type="NCBI Taxonomy" id="29808"/>
    <lineage>
        <taxon>Eukaryota</taxon>
        <taxon>Viridiplantae</taxon>
        <taxon>Streptophyta</taxon>
        <taxon>Embryophyta</taxon>
        <taxon>Tracheophyta</taxon>
        <taxon>Spermatophyta</taxon>
        <taxon>Pinopsida</taxon>
        <taxon>Pinidae</taxon>
        <taxon>Conifers II</taxon>
        <taxon>Cupressales</taxon>
        <taxon>Taxaceae</taxon>
        <taxon>Taxus</taxon>
    </lineage>
</organism>
<evidence type="ECO:0000259" key="6">
    <source>
        <dbReference type="PROSITE" id="PS51032"/>
    </source>
</evidence>
<dbReference type="InterPro" id="IPR016177">
    <property type="entry name" value="DNA-bd_dom_sf"/>
</dbReference>
<keyword evidence="2" id="KW-0805">Transcription regulation</keyword>
<reference evidence="7 8" key="1">
    <citation type="journal article" date="2021" name="Nat. Plants">
        <title>The Taxus genome provides insights into paclitaxel biosynthesis.</title>
        <authorList>
            <person name="Xiong X."/>
            <person name="Gou J."/>
            <person name="Liao Q."/>
            <person name="Li Y."/>
            <person name="Zhou Q."/>
            <person name="Bi G."/>
            <person name="Li C."/>
            <person name="Du R."/>
            <person name="Wang X."/>
            <person name="Sun T."/>
            <person name="Guo L."/>
            <person name="Liang H."/>
            <person name="Lu P."/>
            <person name="Wu Y."/>
            <person name="Zhang Z."/>
            <person name="Ro D.K."/>
            <person name="Shang Y."/>
            <person name="Huang S."/>
            <person name="Yan J."/>
        </authorList>
    </citation>
    <scope>NUCLEOTIDE SEQUENCE [LARGE SCALE GENOMIC DNA]</scope>
    <source>
        <strain evidence="7">Ta-2019</strain>
    </source>
</reference>
<dbReference type="Gene3D" id="3.30.730.10">
    <property type="entry name" value="AP2/ERF domain"/>
    <property type="match status" value="1"/>
</dbReference>
<evidence type="ECO:0000256" key="4">
    <source>
        <dbReference type="ARBA" id="ARBA00023163"/>
    </source>
</evidence>
<dbReference type="Proteomes" id="UP000824469">
    <property type="component" value="Unassembled WGS sequence"/>
</dbReference>
<dbReference type="GO" id="GO:0005634">
    <property type="term" value="C:nucleus"/>
    <property type="evidence" value="ECO:0007669"/>
    <property type="project" value="UniProtKB-SubCell"/>
</dbReference>
<dbReference type="AlphaFoldDB" id="A0AA38FGC6"/>
<gene>
    <name evidence="7" type="ORF">KI387_011879</name>
</gene>
<dbReference type="Pfam" id="PF00847">
    <property type="entry name" value="AP2"/>
    <property type="match status" value="1"/>
</dbReference>
<dbReference type="PROSITE" id="PS51032">
    <property type="entry name" value="AP2_ERF"/>
    <property type="match status" value="1"/>
</dbReference>
<evidence type="ECO:0000313" key="8">
    <source>
        <dbReference type="Proteomes" id="UP000824469"/>
    </source>
</evidence>
<feature type="non-terminal residue" evidence="7">
    <location>
        <position position="1"/>
    </location>
</feature>
<dbReference type="GO" id="GO:0003677">
    <property type="term" value="F:DNA binding"/>
    <property type="evidence" value="ECO:0007669"/>
    <property type="project" value="UniProtKB-KW"/>
</dbReference>
<protein>
    <recommendedName>
        <fullName evidence="6">AP2/ERF domain-containing protein</fullName>
    </recommendedName>
</protein>
<dbReference type="PANTHER" id="PTHR31190">
    <property type="entry name" value="DNA-BINDING DOMAIN"/>
    <property type="match status" value="1"/>
</dbReference>
<dbReference type="EMBL" id="JAHRHJ020000009">
    <property type="protein sequence ID" value="KAH9300296.1"/>
    <property type="molecule type" value="Genomic_DNA"/>
</dbReference>
<dbReference type="GO" id="GO:0003700">
    <property type="term" value="F:DNA-binding transcription factor activity"/>
    <property type="evidence" value="ECO:0007669"/>
    <property type="project" value="InterPro"/>
</dbReference>
<evidence type="ECO:0000256" key="2">
    <source>
        <dbReference type="ARBA" id="ARBA00023015"/>
    </source>
</evidence>
<feature type="domain" description="AP2/ERF" evidence="6">
    <location>
        <begin position="87"/>
        <end position="146"/>
    </location>
</feature>
<evidence type="ECO:0000256" key="1">
    <source>
        <dbReference type="ARBA" id="ARBA00004123"/>
    </source>
</evidence>
<keyword evidence="3" id="KW-0238">DNA-binding</keyword>
<evidence type="ECO:0000313" key="7">
    <source>
        <dbReference type="EMBL" id="KAH9300296.1"/>
    </source>
</evidence>
<proteinExistence type="predicted"/>
<accession>A0AA38FGC6</accession>
<dbReference type="InterPro" id="IPR001471">
    <property type="entry name" value="AP2/ERF_dom"/>
</dbReference>
<keyword evidence="4" id="KW-0804">Transcription</keyword>
<keyword evidence="8" id="KW-1185">Reference proteome</keyword>
<keyword evidence="5" id="KW-0539">Nucleus</keyword>
<dbReference type="InterPro" id="IPR044808">
    <property type="entry name" value="ERF_plant"/>
</dbReference>
<dbReference type="GO" id="GO:0009873">
    <property type="term" value="P:ethylene-activated signaling pathway"/>
    <property type="evidence" value="ECO:0007669"/>
    <property type="project" value="InterPro"/>
</dbReference>
<feature type="non-terminal residue" evidence="7">
    <location>
        <position position="183"/>
    </location>
</feature>
<dbReference type="SUPFAM" id="SSF54171">
    <property type="entry name" value="DNA-binding domain"/>
    <property type="match status" value="1"/>
</dbReference>
<name>A0AA38FGC6_TAXCH</name>
<evidence type="ECO:0000256" key="3">
    <source>
        <dbReference type="ARBA" id="ARBA00023125"/>
    </source>
</evidence>
<evidence type="ECO:0000256" key="5">
    <source>
        <dbReference type="ARBA" id="ARBA00023242"/>
    </source>
</evidence>
<comment type="caution">
    <text evidence="7">The sequence shown here is derived from an EMBL/GenBank/DDBJ whole genome shotgun (WGS) entry which is preliminary data.</text>
</comment>
<comment type="subcellular location">
    <subcellularLocation>
        <location evidence="1">Nucleus</location>
    </subcellularLocation>
</comment>